<dbReference type="OrthoDB" id="4171082at2759"/>
<protein>
    <submittedName>
        <fullName evidence="3">Uncharacterized protein</fullName>
    </submittedName>
</protein>
<dbReference type="VEuPathDB" id="FungiDB:MGYG_06677"/>
<gene>
    <name evidence="3" type="ORF">MGYG_06677</name>
</gene>
<dbReference type="HOGENOM" id="CLU_059230_0_0_1"/>
<evidence type="ECO:0000313" key="3">
    <source>
        <dbReference type="EMBL" id="EFR03680.1"/>
    </source>
</evidence>
<feature type="region of interest" description="Disordered" evidence="1">
    <location>
        <begin position="253"/>
        <end position="305"/>
    </location>
</feature>
<keyword evidence="4" id="KW-1185">Reference proteome</keyword>
<dbReference type="InParanoid" id="E4V0W5"/>
<feature type="signal peptide" evidence="2">
    <location>
        <begin position="1"/>
        <end position="16"/>
    </location>
</feature>
<dbReference type="eggNOG" id="ENOG502RQG8">
    <property type="taxonomic scope" value="Eukaryota"/>
</dbReference>
<dbReference type="GeneID" id="10025929"/>
<feature type="compositionally biased region" description="Polar residues" evidence="1">
    <location>
        <begin position="276"/>
        <end position="294"/>
    </location>
</feature>
<accession>E4V0W5</accession>
<dbReference type="OMA" id="DEFPFNN"/>
<evidence type="ECO:0000256" key="2">
    <source>
        <dbReference type="SAM" id="SignalP"/>
    </source>
</evidence>
<evidence type="ECO:0000313" key="4">
    <source>
        <dbReference type="Proteomes" id="UP000002669"/>
    </source>
</evidence>
<sequence>MRFIYWAVAALPAALATPINPQNLQNLQNAVDPERLNNPLTIATGKDPISQLLRGFNNGKAFTSETPTPGGETPAPEGETPTPERETPTPEGETPTTEGETPTNQKRAPINPLEVVDGIARKVTGSSTGIVRRDSSGDVEAQKKKIGRRHGLFPFGGDVRGIHAGDAGIHANNLGREKRNGNDFPFNHKQEGEHSVVINPLLNSHGNNINHGFDRRDSENVPKEAKRNNDGFPFNHQQNAHTNTVIEPLLNTHGNTHNHGFDRREQAKRNGDEQNSRTNTVIDSLLNSHGNTKSHGFGRRESVDS</sequence>
<feature type="compositionally biased region" description="Basic and acidic residues" evidence="1">
    <location>
        <begin position="259"/>
        <end position="275"/>
    </location>
</feature>
<organism evidence="4">
    <name type="scientific">Arthroderma gypseum (strain ATCC MYA-4604 / CBS 118893)</name>
    <name type="common">Microsporum gypseum</name>
    <dbReference type="NCBI Taxonomy" id="535722"/>
    <lineage>
        <taxon>Eukaryota</taxon>
        <taxon>Fungi</taxon>
        <taxon>Dikarya</taxon>
        <taxon>Ascomycota</taxon>
        <taxon>Pezizomycotina</taxon>
        <taxon>Eurotiomycetes</taxon>
        <taxon>Eurotiomycetidae</taxon>
        <taxon>Onygenales</taxon>
        <taxon>Arthrodermataceae</taxon>
        <taxon>Nannizzia</taxon>
    </lineage>
</organism>
<reference evidence="4" key="1">
    <citation type="journal article" date="2012" name="MBio">
        <title>Comparative genome analysis of Trichophyton rubrum and related dermatophytes reveals candidate genes involved in infection.</title>
        <authorList>
            <person name="Martinez D.A."/>
            <person name="Oliver B.G."/>
            <person name="Graeser Y."/>
            <person name="Goldberg J.M."/>
            <person name="Li W."/>
            <person name="Martinez-Rossi N.M."/>
            <person name="Monod M."/>
            <person name="Shelest E."/>
            <person name="Barton R.C."/>
            <person name="Birch E."/>
            <person name="Brakhage A.A."/>
            <person name="Chen Z."/>
            <person name="Gurr S.J."/>
            <person name="Heiman D."/>
            <person name="Heitman J."/>
            <person name="Kosti I."/>
            <person name="Rossi A."/>
            <person name="Saif S."/>
            <person name="Samalova M."/>
            <person name="Saunders C.W."/>
            <person name="Shea T."/>
            <person name="Summerbell R.C."/>
            <person name="Xu J."/>
            <person name="Young S."/>
            <person name="Zeng Q."/>
            <person name="Birren B.W."/>
            <person name="Cuomo C.A."/>
            <person name="White T.C."/>
        </authorList>
    </citation>
    <scope>NUCLEOTIDE SEQUENCE [LARGE SCALE GENOMIC DNA]</scope>
    <source>
        <strain evidence="4">ATCC MYA-4604 / CBS 118893</strain>
    </source>
</reference>
<dbReference type="Proteomes" id="UP000002669">
    <property type="component" value="Unassembled WGS sequence"/>
</dbReference>
<proteinExistence type="predicted"/>
<name>E4V0W5_ARTGP</name>
<dbReference type="EMBL" id="DS989827">
    <property type="protein sequence ID" value="EFR03680.1"/>
    <property type="molecule type" value="Genomic_DNA"/>
</dbReference>
<feature type="compositionally biased region" description="Low complexity" evidence="1">
    <location>
        <begin position="65"/>
        <end position="81"/>
    </location>
</feature>
<feature type="compositionally biased region" description="Low complexity" evidence="1">
    <location>
        <begin position="89"/>
        <end position="103"/>
    </location>
</feature>
<feature type="chain" id="PRO_5003188206" evidence="2">
    <location>
        <begin position="17"/>
        <end position="305"/>
    </location>
</feature>
<keyword evidence="2" id="KW-0732">Signal</keyword>
<evidence type="ECO:0000256" key="1">
    <source>
        <dbReference type="SAM" id="MobiDB-lite"/>
    </source>
</evidence>
<feature type="region of interest" description="Disordered" evidence="1">
    <location>
        <begin position="59"/>
        <end position="108"/>
    </location>
</feature>
<dbReference type="AlphaFoldDB" id="E4V0W5"/>
<dbReference type="RefSeq" id="XP_003170688.1">
    <property type="nucleotide sequence ID" value="XM_003170640.1"/>
</dbReference>